<reference evidence="4" key="1">
    <citation type="submission" date="2016-10" db="EMBL/GenBank/DDBJ databases">
        <authorList>
            <person name="Varghese N."/>
            <person name="Submissions S."/>
        </authorList>
    </citation>
    <scope>NUCLEOTIDE SEQUENCE [LARGE SCALE GENOMIC DNA]</scope>
    <source>
        <strain evidence="4">DSM 217</strain>
    </source>
</reference>
<dbReference type="Proteomes" id="UP000198816">
    <property type="component" value="Unassembled WGS sequence"/>
</dbReference>
<evidence type="ECO:0000313" key="4">
    <source>
        <dbReference type="Proteomes" id="UP000198816"/>
    </source>
</evidence>
<accession>A0A1H2W335</accession>
<organism evidence="3 4">
    <name type="scientific">Thiocapsa roseopersicina</name>
    <dbReference type="NCBI Taxonomy" id="1058"/>
    <lineage>
        <taxon>Bacteria</taxon>
        <taxon>Pseudomonadati</taxon>
        <taxon>Pseudomonadota</taxon>
        <taxon>Gammaproteobacteria</taxon>
        <taxon>Chromatiales</taxon>
        <taxon>Chromatiaceae</taxon>
        <taxon>Thiocapsa</taxon>
    </lineage>
</organism>
<dbReference type="EMBL" id="FNNZ01000008">
    <property type="protein sequence ID" value="SDW74896.1"/>
    <property type="molecule type" value="Genomic_DNA"/>
</dbReference>
<dbReference type="InterPro" id="IPR056202">
    <property type="entry name" value="Cas8b_C"/>
</dbReference>
<dbReference type="OrthoDB" id="346140at2"/>
<feature type="domain" description="Type I-B CRISPR Cas8b C-terminal" evidence="2">
    <location>
        <begin position="317"/>
        <end position="540"/>
    </location>
</feature>
<dbReference type="AlphaFoldDB" id="A0A1H2W335"/>
<protein>
    <submittedName>
        <fullName evidence="3">CRISPR type MYXAN-associated protein Cmx8</fullName>
    </submittedName>
</protein>
<dbReference type="Pfam" id="PF24122">
    <property type="entry name" value="Cas8b_C"/>
    <property type="match status" value="1"/>
</dbReference>
<evidence type="ECO:0000259" key="2">
    <source>
        <dbReference type="Pfam" id="PF24122"/>
    </source>
</evidence>
<name>A0A1H2W335_THIRO</name>
<dbReference type="RefSeq" id="WP_093030919.1">
    <property type="nucleotide sequence ID" value="NZ_FNNZ01000008.1"/>
</dbReference>
<dbReference type="InterPro" id="IPR056201">
    <property type="entry name" value="Cas8b_N"/>
</dbReference>
<sequence>MTAELATKADSLVLDYDLLDLPTAQHKAGLAGLLLHLRSLEQRGIAGAPSVERLDRFGTSVRFSRASLQLLFDDLYAAKREQILSRSKYANKPPLGETFVEVKRGGKVLQEKRYVYEDERPGGRVLAFWLSKGPDDPWLRLWQNMLWGILRAQPTTRGEYKNRADEKPVSFVGKLWLSLKKAQKQRAKGALVTESIAGSLFIGAQDKNAERVSFLGRIEHNLLLHFWQWAAPIFVPRSVDARTGNWEYRGFLVVIPEVADLVEIREDMERYWRRLEPEASGYRPTQALVDLPAEGGLEFLYHLTRDKLERADMLYGVHGVELYHQEKQGNNVRQHIAERMRVDQGLLRAYVNARDRRAHPLFKRLLIGNLVRGEPWFEGAQDLFDRYPIGFFIQRPDSPRTRFFGSDVHKRFEQIIQDLEHTEKLMQPTGDDEALQRLIYKLIRNYVDLRTRDRASIGDKKFSDLSEADKQKYRDVKPKVATGAFLALRGRRDQDIAEYFTGTLCSVGHYLSEDDFLLIGNLLMHNPEKAKNLAMLALSAHSWTPRAKDEQTDSAQAPAN</sequence>
<dbReference type="Pfam" id="PF24121">
    <property type="entry name" value="Cas8b_N"/>
    <property type="match status" value="1"/>
</dbReference>
<feature type="domain" description="Type I-B CRISPR Cas8b N-terminal" evidence="1">
    <location>
        <begin position="49"/>
        <end position="309"/>
    </location>
</feature>
<evidence type="ECO:0000259" key="1">
    <source>
        <dbReference type="Pfam" id="PF24121"/>
    </source>
</evidence>
<dbReference type="InterPro" id="IPR030928">
    <property type="entry name" value="MYXAN_cmx8"/>
</dbReference>
<keyword evidence="4" id="KW-1185">Reference proteome</keyword>
<dbReference type="STRING" id="1058.SAMN05421783_10818"/>
<evidence type="ECO:0000313" key="3">
    <source>
        <dbReference type="EMBL" id="SDW74896.1"/>
    </source>
</evidence>
<proteinExistence type="predicted"/>
<gene>
    <name evidence="3" type="ORF">SAMN05421783_10818</name>
</gene>
<dbReference type="NCBIfam" id="TIGR04413">
    <property type="entry name" value="MYXAN_cmx8"/>
    <property type="match status" value="1"/>
</dbReference>